<dbReference type="Gene3D" id="2.40.30.20">
    <property type="match status" value="2"/>
</dbReference>
<dbReference type="EC" id="2.5.1.9" evidence="2"/>
<dbReference type="SUPFAM" id="SSF63380">
    <property type="entry name" value="Riboflavin synthase domain-like"/>
    <property type="match status" value="2"/>
</dbReference>
<dbReference type="CDD" id="cd00402">
    <property type="entry name" value="Riboflavin_synthase_like"/>
    <property type="match status" value="1"/>
</dbReference>
<dbReference type="Proteomes" id="UP001165653">
    <property type="component" value="Unassembled WGS sequence"/>
</dbReference>
<dbReference type="RefSeq" id="WP_264510686.1">
    <property type="nucleotide sequence ID" value="NZ_JAPDDR010000001.1"/>
</dbReference>
<keyword evidence="1" id="KW-0677">Repeat</keyword>
<evidence type="ECO:0000313" key="6">
    <source>
        <dbReference type="Proteomes" id="UP001165653"/>
    </source>
</evidence>
<dbReference type="InterPro" id="IPR026017">
    <property type="entry name" value="Lumazine-bd_dom"/>
</dbReference>
<protein>
    <recommendedName>
        <fullName evidence="2">Riboflavin synthase</fullName>
        <ecNumber evidence="2">2.5.1.9</ecNumber>
    </recommendedName>
</protein>
<proteinExistence type="predicted"/>
<evidence type="ECO:0000313" key="5">
    <source>
        <dbReference type="EMBL" id="MCW1912366.1"/>
    </source>
</evidence>
<evidence type="ECO:0000256" key="1">
    <source>
        <dbReference type="ARBA" id="ARBA00022737"/>
    </source>
</evidence>
<evidence type="ECO:0000256" key="2">
    <source>
        <dbReference type="NCBIfam" id="TIGR00187"/>
    </source>
</evidence>
<feature type="domain" description="Lumazine-binding" evidence="4">
    <location>
        <begin position="1"/>
        <end position="95"/>
    </location>
</feature>
<reference evidence="5" key="1">
    <citation type="submission" date="2022-10" db="EMBL/GenBank/DDBJ databases">
        <title>Luteolibacter sp. GHJ8, whole genome shotgun sequencing project.</title>
        <authorList>
            <person name="Zhao G."/>
            <person name="Shen L."/>
        </authorList>
    </citation>
    <scope>NUCLEOTIDE SEQUENCE</scope>
    <source>
        <strain evidence="5">GHJ8</strain>
    </source>
</reference>
<dbReference type="NCBIfam" id="NF006767">
    <property type="entry name" value="PRK09289.1"/>
    <property type="match status" value="1"/>
</dbReference>
<dbReference type="PANTHER" id="PTHR21098">
    <property type="entry name" value="RIBOFLAVIN SYNTHASE ALPHA CHAIN"/>
    <property type="match status" value="1"/>
</dbReference>
<name>A0ABT3FXQ7_9BACT</name>
<dbReference type="PROSITE" id="PS51177">
    <property type="entry name" value="LUMAZINE_BIND"/>
    <property type="match status" value="2"/>
</dbReference>
<organism evidence="5 6">
    <name type="scientific">Luteolibacter rhizosphaerae</name>
    <dbReference type="NCBI Taxonomy" id="2989719"/>
    <lineage>
        <taxon>Bacteria</taxon>
        <taxon>Pseudomonadati</taxon>
        <taxon>Verrucomicrobiota</taxon>
        <taxon>Verrucomicrobiia</taxon>
        <taxon>Verrucomicrobiales</taxon>
        <taxon>Verrucomicrobiaceae</taxon>
        <taxon>Luteolibacter</taxon>
    </lineage>
</organism>
<dbReference type="PANTHER" id="PTHR21098:SF0">
    <property type="entry name" value="RIBOFLAVIN SYNTHASE"/>
    <property type="match status" value="1"/>
</dbReference>
<dbReference type="InterPro" id="IPR001783">
    <property type="entry name" value="Lumazine-bd"/>
</dbReference>
<gene>
    <name evidence="5" type="ORF">OJ996_02195</name>
</gene>
<feature type="domain" description="Lumazine-binding" evidence="4">
    <location>
        <begin position="96"/>
        <end position="192"/>
    </location>
</feature>
<keyword evidence="5" id="KW-0808">Transferase</keyword>
<comment type="caution">
    <text evidence="5">The sequence shown here is derived from an EMBL/GenBank/DDBJ whole genome shotgun (WGS) entry which is preliminary data.</text>
</comment>
<dbReference type="InterPro" id="IPR023366">
    <property type="entry name" value="ATP_synth_asu-like_sf"/>
</dbReference>
<feature type="repeat" description="Lumazine-binding" evidence="3">
    <location>
        <begin position="96"/>
        <end position="192"/>
    </location>
</feature>
<evidence type="ECO:0000256" key="3">
    <source>
        <dbReference type="PROSITE-ProRule" id="PRU00524"/>
    </source>
</evidence>
<dbReference type="NCBIfam" id="TIGR00187">
    <property type="entry name" value="ribE"/>
    <property type="match status" value="1"/>
</dbReference>
<dbReference type="EMBL" id="JAPDDR010000001">
    <property type="protein sequence ID" value="MCW1912366.1"/>
    <property type="molecule type" value="Genomic_DNA"/>
</dbReference>
<dbReference type="InterPro" id="IPR017938">
    <property type="entry name" value="Riboflavin_synthase-like_b-brl"/>
</dbReference>
<keyword evidence="6" id="KW-1185">Reference proteome</keyword>
<dbReference type="PIRSF" id="PIRSF000498">
    <property type="entry name" value="Riboflavin_syn_A"/>
    <property type="match status" value="1"/>
</dbReference>
<accession>A0ABT3FXQ7</accession>
<evidence type="ECO:0000259" key="4">
    <source>
        <dbReference type="PROSITE" id="PS51177"/>
    </source>
</evidence>
<dbReference type="Pfam" id="PF00677">
    <property type="entry name" value="Lum_binding"/>
    <property type="match status" value="2"/>
</dbReference>
<feature type="repeat" description="Lumazine-binding" evidence="3">
    <location>
        <begin position="1"/>
        <end position="95"/>
    </location>
</feature>
<sequence>MFTGLVETTGRVRSFERLGKQARLSLAIPFATELTMGESVAVNGCCLTVAAMDPEGACFDLLTQTLAVTSLGDLEEGSTVNLERALRAGDRFGGHFVQGHVDATGAVIALEAKGQDHIFDVSLPPEIERLCIDKGSLCVDGISLTIAELSSGRARFWITPHTFTATHLPALKTGARVNLEADLLAKHVAKLMDGFSAARGA</sequence>
<dbReference type="GO" id="GO:0004746">
    <property type="term" value="F:riboflavin synthase activity"/>
    <property type="evidence" value="ECO:0007669"/>
    <property type="project" value="UniProtKB-EC"/>
</dbReference>